<gene>
    <name evidence="1" type="ORF">SSSM5_084</name>
</gene>
<keyword evidence="2" id="KW-1185">Reference proteome</keyword>
<evidence type="ECO:0000313" key="2">
    <source>
        <dbReference type="Proteomes" id="UP000006526"/>
    </source>
</evidence>
<dbReference type="KEGG" id="vg:10329281"/>
<dbReference type="GeneID" id="10329281"/>
<organism evidence="1 2">
    <name type="scientific">Synechococcus phage S-SSM5</name>
    <dbReference type="NCBI Taxonomy" id="445685"/>
    <lineage>
        <taxon>Viruses</taxon>
        <taxon>Duplodnaviria</taxon>
        <taxon>Heunggongvirae</taxon>
        <taxon>Uroviricota</taxon>
        <taxon>Caudoviricetes</taxon>
        <taxon>Pantevenvirales</taxon>
        <taxon>Kyanoviridae</taxon>
        <taxon>Glaucusvirus</taxon>
        <taxon>Glaucusvirus ssm5</taxon>
    </lineage>
</organism>
<evidence type="ECO:0000313" key="1">
    <source>
        <dbReference type="EMBL" id="ADO97986.1"/>
    </source>
</evidence>
<proteinExistence type="predicted"/>
<name>E3SKC4_9CAUD</name>
<protein>
    <submittedName>
        <fullName evidence="1">Uncharacterized protein</fullName>
    </submittedName>
</protein>
<dbReference type="RefSeq" id="YP_004324687.1">
    <property type="nucleotide sequence ID" value="NC_015289.1"/>
</dbReference>
<sequence>MSAEVLSIRYTTWKGTSMGCVMIAMNSTPILRECLASITLSQSDGAGMLLTIMQRYSIMKHDSIRGSPM</sequence>
<accession>E3SKC4</accession>
<reference evidence="1 2" key="1">
    <citation type="journal article" date="2010" name="Environ. Microbiol.">
        <title>Genomic analysis of oceanic cyanobacterial myoviruses compared with T4-like myoviruses from diverse hosts and environments.</title>
        <authorList>
            <person name="Sullivan M.B."/>
            <person name="Huang K.H."/>
            <person name="Ignacio-Espinoza J.C."/>
            <person name="Berlin A.M."/>
            <person name="Kelly L."/>
            <person name="Weigele P.R."/>
            <person name="DeFrancesco A.S."/>
            <person name="Kern S.E."/>
            <person name="Thompson L.R."/>
            <person name="Young S."/>
            <person name="Yandava C."/>
            <person name="Fu R."/>
            <person name="Krastins B."/>
            <person name="Chase M."/>
            <person name="Sarracino D."/>
            <person name="Osburne M.S."/>
            <person name="Henn M.R."/>
            <person name="Chisholm S.W."/>
        </authorList>
    </citation>
    <scope>NUCLEOTIDE SEQUENCE [LARGE SCALE GENOMIC DNA]</scope>
    <source>
        <strain evidence="1">8102-12</strain>
    </source>
</reference>
<dbReference type="EMBL" id="GU071097">
    <property type="protein sequence ID" value="ADO97986.1"/>
    <property type="molecule type" value="Genomic_DNA"/>
</dbReference>
<dbReference type="Proteomes" id="UP000006526">
    <property type="component" value="Segment"/>
</dbReference>